<dbReference type="PANTHER" id="PTHR33408:SF2">
    <property type="entry name" value="TRANSPOSASE DDE DOMAIN-CONTAINING PROTEIN"/>
    <property type="match status" value="1"/>
</dbReference>
<reference evidence="4" key="2">
    <citation type="submission" date="2017-06" db="EMBL/GenBank/DDBJ databases">
        <authorList>
            <person name="Kim H.J."/>
            <person name="Triplett B.A."/>
        </authorList>
    </citation>
    <scope>NUCLEOTIDE SEQUENCE</scope>
    <source>
        <strain evidence="4">DSM 22271</strain>
    </source>
</reference>
<dbReference type="EMBL" id="NISK01000002">
    <property type="protein sequence ID" value="OWQ97561.1"/>
    <property type="molecule type" value="Genomic_DNA"/>
</dbReference>
<dbReference type="InterPro" id="IPR047629">
    <property type="entry name" value="IS1182_transpos"/>
</dbReference>
<comment type="caution">
    <text evidence="4">The sequence shown here is derived from an EMBL/GenBank/DDBJ whole genome shotgun (WGS) entry which is preliminary data.</text>
</comment>
<dbReference type="Proteomes" id="UP000197361">
    <property type="component" value="Unassembled WGS sequence"/>
</dbReference>
<dbReference type="RefSeq" id="WP_088440032.1">
    <property type="nucleotide sequence ID" value="NZ_BMMC01000039.1"/>
</dbReference>
<dbReference type="Pfam" id="PF13751">
    <property type="entry name" value="DDE_Tnp_1_6"/>
    <property type="match status" value="1"/>
</dbReference>
<dbReference type="OrthoDB" id="9774608at2"/>
<dbReference type="NCBIfam" id="NF033551">
    <property type="entry name" value="transpos_IS1182"/>
    <property type="match status" value="1"/>
</dbReference>
<evidence type="ECO:0000313" key="5">
    <source>
        <dbReference type="EMBL" id="OWQ99290.1"/>
    </source>
</evidence>
<accession>A0A246JWV9</accession>
<feature type="domain" description="Transposase DDE" evidence="3">
    <location>
        <begin position="374"/>
        <end position="438"/>
    </location>
</feature>
<dbReference type="PANTHER" id="PTHR33408">
    <property type="entry name" value="TRANSPOSASE"/>
    <property type="match status" value="1"/>
</dbReference>
<protein>
    <submittedName>
        <fullName evidence="4">IS5/IS1182 family transposase</fullName>
    </submittedName>
</protein>
<feature type="compositionally biased region" description="Basic and acidic residues" evidence="1">
    <location>
        <begin position="224"/>
        <end position="246"/>
    </location>
</feature>
<dbReference type="InterPro" id="IPR008490">
    <property type="entry name" value="Transposase_InsH_N"/>
</dbReference>
<dbReference type="Pfam" id="PF05598">
    <property type="entry name" value="DUF772"/>
    <property type="match status" value="1"/>
</dbReference>
<evidence type="ECO:0000259" key="3">
    <source>
        <dbReference type="Pfam" id="PF13751"/>
    </source>
</evidence>
<feature type="region of interest" description="Disordered" evidence="1">
    <location>
        <begin position="224"/>
        <end position="278"/>
    </location>
</feature>
<feature type="domain" description="Transposase InsH N-terminal" evidence="2">
    <location>
        <begin position="20"/>
        <end position="112"/>
    </location>
</feature>
<organism evidence="4 6">
    <name type="scientific">Sphingopyxis bauzanensis</name>
    <dbReference type="NCBI Taxonomy" id="651663"/>
    <lineage>
        <taxon>Bacteria</taxon>
        <taxon>Pseudomonadati</taxon>
        <taxon>Pseudomonadota</taxon>
        <taxon>Alphaproteobacteria</taxon>
        <taxon>Sphingomonadales</taxon>
        <taxon>Sphingomonadaceae</taxon>
        <taxon>Sphingopyxis</taxon>
    </lineage>
</organism>
<proteinExistence type="predicted"/>
<keyword evidence="6" id="KW-1185">Reference proteome</keyword>
<evidence type="ECO:0000259" key="2">
    <source>
        <dbReference type="Pfam" id="PF05598"/>
    </source>
</evidence>
<evidence type="ECO:0000313" key="6">
    <source>
        <dbReference type="Proteomes" id="UP000197361"/>
    </source>
</evidence>
<dbReference type="InterPro" id="IPR025668">
    <property type="entry name" value="Tnp_DDE_dom"/>
</dbReference>
<reference evidence="4 6" key="1">
    <citation type="journal article" date="2010" name="Int. J. Syst. Evol. Microbiol.">
        <title>Sphingopyxis bauzanensis sp. nov., a psychrophilic bacterium isolated from soil.</title>
        <authorList>
            <person name="Zhang D.C."/>
            <person name="Liu H.C."/>
            <person name="Xin Y.H."/>
            <person name="Zhou Y.G."/>
            <person name="Schinner F."/>
            <person name="Margesin R."/>
        </authorList>
    </citation>
    <scope>NUCLEOTIDE SEQUENCE [LARGE SCALE GENOMIC DNA]</scope>
    <source>
        <strain evidence="4 6">DSM 22271</strain>
    </source>
</reference>
<gene>
    <name evidence="5" type="ORF">CDQ92_03785</name>
    <name evidence="4" type="ORF">CDQ92_11190</name>
</gene>
<dbReference type="EMBL" id="NISK01000001">
    <property type="protein sequence ID" value="OWQ99290.1"/>
    <property type="molecule type" value="Genomic_DNA"/>
</dbReference>
<dbReference type="AlphaFoldDB" id="A0A246JWV9"/>
<feature type="region of interest" description="Disordered" evidence="1">
    <location>
        <begin position="183"/>
        <end position="203"/>
    </location>
</feature>
<sequence>MSKRFLPWDVDQVSLFPPSVSDYVPSSHPAHFVRDLVRDELDLEAVYASYDDARGAPAFHPAMMTALLLYAYTQGLYSSRRIARACEDRLDFHAVTASSKPDFRTISEFRKRHLKALSGLFVQVLKLCAEAGLVKLGHVALDGTKIKANASKHKAMSYARMQKAEAALAAEVASWLKSAEAADRRDDASLGAGQRGDELPDWVADKQQRLTRIREAKVALEAEARAKEDAKAKAKGDDDDRSDGPRPGRKPKHPPGTPKPKAQRNFTDPDSRIMPGKDGFIQAYNGQIAVDATAQIIVAHSLSNSSADSTCLIPLTDAVTRNMEGKKAREISADAGYCSEANLAGLKDREISAYIATGQAKRPTTGGKVGGPLTQAMRQKLKLGGHRSRYRLRKQLPEPVFGQIKQARGFRQFLLRGLDKVQDEWSLVCIAHNITKLWAVA</sequence>
<evidence type="ECO:0000313" key="4">
    <source>
        <dbReference type="EMBL" id="OWQ97561.1"/>
    </source>
</evidence>
<evidence type="ECO:0000256" key="1">
    <source>
        <dbReference type="SAM" id="MobiDB-lite"/>
    </source>
</evidence>
<name>A0A246JWV9_9SPHN</name>